<evidence type="ECO:0000313" key="3">
    <source>
        <dbReference type="EnsemblPlants" id="KRH21922"/>
    </source>
</evidence>
<dbReference type="HOGENOM" id="CLU_2908611_0_0_1"/>
<accession>K7M253</accession>
<evidence type="ECO:0000313" key="2">
    <source>
        <dbReference type="EMBL" id="KRH21922.1"/>
    </source>
</evidence>
<dbReference type="EMBL" id="CM000846">
    <property type="protein sequence ID" value="KRH21922.1"/>
    <property type="molecule type" value="Genomic_DNA"/>
</dbReference>
<dbReference type="Proteomes" id="UP000008827">
    <property type="component" value="Chromosome 13"/>
</dbReference>
<dbReference type="AlphaFoldDB" id="K7M253"/>
<evidence type="ECO:0000256" key="1">
    <source>
        <dbReference type="SAM" id="Phobius"/>
    </source>
</evidence>
<gene>
    <name evidence="2" type="ORF">GLYMA_13G267200</name>
</gene>
<organism evidence="3">
    <name type="scientific">Glycine max</name>
    <name type="common">Soybean</name>
    <name type="synonym">Glycine hispida</name>
    <dbReference type="NCBI Taxonomy" id="3847"/>
    <lineage>
        <taxon>Eukaryota</taxon>
        <taxon>Viridiplantae</taxon>
        <taxon>Streptophyta</taxon>
        <taxon>Embryophyta</taxon>
        <taxon>Tracheophyta</taxon>
        <taxon>Spermatophyta</taxon>
        <taxon>Magnoliopsida</taxon>
        <taxon>eudicotyledons</taxon>
        <taxon>Gunneridae</taxon>
        <taxon>Pentapetalae</taxon>
        <taxon>rosids</taxon>
        <taxon>fabids</taxon>
        <taxon>Fabales</taxon>
        <taxon>Fabaceae</taxon>
        <taxon>Papilionoideae</taxon>
        <taxon>50 kb inversion clade</taxon>
        <taxon>NPAAA clade</taxon>
        <taxon>indigoferoid/millettioid clade</taxon>
        <taxon>Phaseoleae</taxon>
        <taxon>Glycine</taxon>
        <taxon>Glycine subgen. Soja</taxon>
    </lineage>
</organism>
<reference evidence="2 3" key="1">
    <citation type="journal article" date="2010" name="Nature">
        <title>Genome sequence of the palaeopolyploid soybean.</title>
        <authorList>
            <person name="Schmutz J."/>
            <person name="Cannon S.B."/>
            <person name="Schlueter J."/>
            <person name="Ma J."/>
            <person name="Mitros T."/>
            <person name="Nelson W."/>
            <person name="Hyten D.L."/>
            <person name="Song Q."/>
            <person name="Thelen J.J."/>
            <person name="Cheng J."/>
            <person name="Xu D."/>
            <person name="Hellsten U."/>
            <person name="May G.D."/>
            <person name="Yu Y."/>
            <person name="Sakurai T."/>
            <person name="Umezawa T."/>
            <person name="Bhattacharyya M.K."/>
            <person name="Sandhu D."/>
            <person name="Valliyodan B."/>
            <person name="Lindquist E."/>
            <person name="Peto M."/>
            <person name="Grant D."/>
            <person name="Shu S."/>
            <person name="Goodstein D."/>
            <person name="Barry K."/>
            <person name="Futrell-Griggs M."/>
            <person name="Abernathy B."/>
            <person name="Du J."/>
            <person name="Tian Z."/>
            <person name="Zhu L."/>
            <person name="Gill N."/>
            <person name="Joshi T."/>
            <person name="Libault M."/>
            <person name="Sethuraman A."/>
            <person name="Zhang X.-C."/>
            <person name="Shinozaki K."/>
            <person name="Nguyen H.T."/>
            <person name="Wing R.A."/>
            <person name="Cregan P."/>
            <person name="Specht J."/>
            <person name="Grimwood J."/>
            <person name="Rokhsar D."/>
            <person name="Stacey G."/>
            <person name="Shoemaker R.C."/>
            <person name="Jackson S.A."/>
        </authorList>
    </citation>
    <scope>NUCLEOTIDE SEQUENCE [LARGE SCALE GENOMIC DNA]</scope>
    <source>
        <strain evidence="3">cv. Williams 82</strain>
        <tissue evidence="2">Callus</tissue>
    </source>
</reference>
<evidence type="ECO:0000313" key="4">
    <source>
        <dbReference type="Proteomes" id="UP000008827"/>
    </source>
</evidence>
<feature type="transmembrane region" description="Helical" evidence="1">
    <location>
        <begin position="30"/>
        <end position="47"/>
    </location>
</feature>
<sequence>MNTIDNKIFVLFLFFMVILFHRGLNNCDHVMLKGFLLYYLFVCILYIRDKISYLKYIFLITY</sequence>
<keyword evidence="1" id="KW-1133">Transmembrane helix</keyword>
<reference evidence="3" key="2">
    <citation type="submission" date="2018-02" db="UniProtKB">
        <authorList>
            <consortium name="EnsemblPlants"/>
        </authorList>
    </citation>
    <scope>IDENTIFICATION</scope>
    <source>
        <strain evidence="3">Williams 82</strain>
    </source>
</reference>
<reference evidence="2" key="3">
    <citation type="submission" date="2018-07" db="EMBL/GenBank/DDBJ databases">
        <title>WGS assembly of Glycine max.</title>
        <authorList>
            <person name="Schmutz J."/>
            <person name="Cannon S."/>
            <person name="Schlueter J."/>
            <person name="Ma J."/>
            <person name="Mitros T."/>
            <person name="Nelson W."/>
            <person name="Hyten D."/>
            <person name="Song Q."/>
            <person name="Thelen J."/>
            <person name="Cheng J."/>
            <person name="Xu D."/>
            <person name="Hellsten U."/>
            <person name="May G."/>
            <person name="Yu Y."/>
            <person name="Sakurai T."/>
            <person name="Umezawa T."/>
            <person name="Bhattacharyya M."/>
            <person name="Sandhu D."/>
            <person name="Valliyodan B."/>
            <person name="Lindquist E."/>
            <person name="Peto M."/>
            <person name="Grant D."/>
            <person name="Shu S."/>
            <person name="Goodstein D."/>
            <person name="Barry K."/>
            <person name="Futrell-Griggs M."/>
            <person name="Abernathy B."/>
            <person name="Du J."/>
            <person name="Tian Z."/>
            <person name="Zhu L."/>
            <person name="Gill N."/>
            <person name="Joshi T."/>
            <person name="Libault M."/>
            <person name="Sethuraman A."/>
            <person name="Zhang X."/>
            <person name="Shinozaki K."/>
            <person name="Nguyen H."/>
            <person name="Wing R."/>
            <person name="Cregan P."/>
            <person name="Specht J."/>
            <person name="Grimwood J."/>
            <person name="Rokhsar D."/>
            <person name="Stacey G."/>
            <person name="Shoemaker R."/>
            <person name="Jackson S."/>
        </authorList>
    </citation>
    <scope>NUCLEOTIDE SEQUENCE</scope>
    <source>
        <tissue evidence="2">Callus</tissue>
    </source>
</reference>
<dbReference type="PaxDb" id="3847-GLYMA13G34230.1"/>
<name>K7M253_SOYBN</name>
<dbReference type="InParanoid" id="K7M253"/>
<keyword evidence="1" id="KW-0812">Transmembrane</keyword>
<proteinExistence type="predicted"/>
<feature type="transmembrane region" description="Helical" evidence="1">
    <location>
        <begin position="7"/>
        <end position="24"/>
    </location>
</feature>
<keyword evidence="1" id="KW-0472">Membrane</keyword>
<dbReference type="EnsemblPlants" id="KRH21922">
    <property type="protein sequence ID" value="KRH21922"/>
    <property type="gene ID" value="GLYMA_13G267200"/>
</dbReference>
<dbReference type="Gramene" id="KRH21922">
    <property type="protein sequence ID" value="KRH21922"/>
    <property type="gene ID" value="GLYMA_13G267200"/>
</dbReference>
<protein>
    <submittedName>
        <fullName evidence="2 3">Uncharacterized protein</fullName>
    </submittedName>
</protein>
<keyword evidence="4" id="KW-1185">Reference proteome</keyword>